<dbReference type="Proteomes" id="UP000028999">
    <property type="component" value="Unassembled WGS sequence"/>
</dbReference>
<dbReference type="OMA" id="CYIVSIA"/>
<gene>
    <name evidence="5" type="primary">BnaC01g41480D</name>
    <name evidence="5" type="ORF">GSBRNA2T00093683001</name>
</gene>
<keyword evidence="3 4" id="KW-0326">Glycosidase</keyword>
<comment type="similarity">
    <text evidence="1 4">Belongs to the glycosyl hydrolase 28 family.</text>
</comment>
<evidence type="ECO:0000256" key="1">
    <source>
        <dbReference type="ARBA" id="ARBA00008834"/>
    </source>
</evidence>
<dbReference type="InterPro" id="IPR012334">
    <property type="entry name" value="Pectin_lyas_fold"/>
</dbReference>
<evidence type="ECO:0000256" key="3">
    <source>
        <dbReference type="ARBA" id="ARBA00023295"/>
    </source>
</evidence>
<dbReference type="GO" id="GO:0004650">
    <property type="term" value="F:polygalacturonase activity"/>
    <property type="evidence" value="ECO:0007669"/>
    <property type="project" value="InterPro"/>
</dbReference>
<evidence type="ECO:0000256" key="4">
    <source>
        <dbReference type="RuleBase" id="RU361169"/>
    </source>
</evidence>
<dbReference type="InterPro" id="IPR051801">
    <property type="entry name" value="GH28_Enzymes"/>
</dbReference>
<dbReference type="STRING" id="3708.A0A078JWS2"/>
<reference evidence="5 6" key="1">
    <citation type="journal article" date="2014" name="Science">
        <title>Plant genetics. Early allopolyploid evolution in the post-Neolithic Brassica napus oilseed genome.</title>
        <authorList>
            <person name="Chalhoub B."/>
            <person name="Denoeud F."/>
            <person name="Liu S."/>
            <person name="Parkin I.A."/>
            <person name="Tang H."/>
            <person name="Wang X."/>
            <person name="Chiquet J."/>
            <person name="Belcram H."/>
            <person name="Tong C."/>
            <person name="Samans B."/>
            <person name="Correa M."/>
            <person name="Da Silva C."/>
            <person name="Just J."/>
            <person name="Falentin C."/>
            <person name="Koh C.S."/>
            <person name="Le Clainche I."/>
            <person name="Bernard M."/>
            <person name="Bento P."/>
            <person name="Noel B."/>
            <person name="Labadie K."/>
            <person name="Alberti A."/>
            <person name="Charles M."/>
            <person name="Arnaud D."/>
            <person name="Guo H."/>
            <person name="Daviaud C."/>
            <person name="Alamery S."/>
            <person name="Jabbari K."/>
            <person name="Zhao M."/>
            <person name="Edger P.P."/>
            <person name="Chelaifa H."/>
            <person name="Tack D."/>
            <person name="Lassalle G."/>
            <person name="Mestiri I."/>
            <person name="Schnel N."/>
            <person name="Le Paslier M.C."/>
            <person name="Fan G."/>
            <person name="Renault V."/>
            <person name="Bayer P.E."/>
            <person name="Golicz A.A."/>
            <person name="Manoli S."/>
            <person name="Lee T.H."/>
            <person name="Thi V.H."/>
            <person name="Chalabi S."/>
            <person name="Hu Q."/>
            <person name="Fan C."/>
            <person name="Tollenaere R."/>
            <person name="Lu Y."/>
            <person name="Battail C."/>
            <person name="Shen J."/>
            <person name="Sidebottom C.H."/>
            <person name="Wang X."/>
            <person name="Canaguier A."/>
            <person name="Chauveau A."/>
            <person name="Berard A."/>
            <person name="Deniot G."/>
            <person name="Guan M."/>
            <person name="Liu Z."/>
            <person name="Sun F."/>
            <person name="Lim Y.P."/>
            <person name="Lyons E."/>
            <person name="Town C.D."/>
            <person name="Bancroft I."/>
            <person name="Wang X."/>
            <person name="Meng J."/>
            <person name="Ma J."/>
            <person name="Pires J.C."/>
            <person name="King G.J."/>
            <person name="Brunel D."/>
            <person name="Delourme R."/>
            <person name="Renard M."/>
            <person name="Aury J.M."/>
            <person name="Adams K.L."/>
            <person name="Batley J."/>
            <person name="Snowdon R.J."/>
            <person name="Tost J."/>
            <person name="Edwards D."/>
            <person name="Zhou Y."/>
            <person name="Hua W."/>
            <person name="Sharpe A.G."/>
            <person name="Paterson A.H."/>
            <person name="Guan C."/>
            <person name="Wincker P."/>
        </authorList>
    </citation>
    <scope>NUCLEOTIDE SEQUENCE [LARGE SCALE GENOMIC DNA]</scope>
    <source>
        <strain evidence="6">cv. Darmor-bzh</strain>
    </source>
</reference>
<feature type="non-terminal residue" evidence="5">
    <location>
        <position position="126"/>
    </location>
</feature>
<proteinExistence type="inferred from homology"/>
<name>A0A078JWS2_BRANA</name>
<dbReference type="EMBL" id="LK040748">
    <property type="protein sequence ID" value="CDY69951.1"/>
    <property type="molecule type" value="Genomic_DNA"/>
</dbReference>
<evidence type="ECO:0000313" key="5">
    <source>
        <dbReference type="EMBL" id="CDY69951.1"/>
    </source>
</evidence>
<dbReference type="Gene3D" id="2.160.20.10">
    <property type="entry name" value="Single-stranded right-handed beta-helix, Pectin lyase-like"/>
    <property type="match status" value="1"/>
</dbReference>
<dbReference type="PANTHER" id="PTHR31339:SF71">
    <property type="entry name" value="PECTIN LYASE-LIKE SUPERFAMILY PROTEIN"/>
    <property type="match status" value="1"/>
</dbReference>
<dbReference type="InterPro" id="IPR000743">
    <property type="entry name" value="Glyco_hydro_28"/>
</dbReference>
<dbReference type="PaxDb" id="3708-A0A078JWS2"/>
<organism evidence="5 6">
    <name type="scientific">Brassica napus</name>
    <name type="common">Rape</name>
    <dbReference type="NCBI Taxonomy" id="3708"/>
    <lineage>
        <taxon>Eukaryota</taxon>
        <taxon>Viridiplantae</taxon>
        <taxon>Streptophyta</taxon>
        <taxon>Embryophyta</taxon>
        <taxon>Tracheophyta</taxon>
        <taxon>Spermatophyta</taxon>
        <taxon>Magnoliopsida</taxon>
        <taxon>eudicotyledons</taxon>
        <taxon>Gunneridae</taxon>
        <taxon>Pentapetalae</taxon>
        <taxon>rosids</taxon>
        <taxon>malvids</taxon>
        <taxon>Brassicales</taxon>
        <taxon>Brassicaceae</taxon>
        <taxon>Brassiceae</taxon>
        <taxon>Brassica</taxon>
    </lineage>
</organism>
<dbReference type="PANTHER" id="PTHR31339">
    <property type="entry name" value="PECTIN LYASE-RELATED"/>
    <property type="match status" value="1"/>
</dbReference>
<dbReference type="Pfam" id="PF00295">
    <property type="entry name" value="Glyco_hydro_28"/>
    <property type="match status" value="1"/>
</dbReference>
<evidence type="ECO:0000313" key="6">
    <source>
        <dbReference type="Proteomes" id="UP000028999"/>
    </source>
</evidence>
<evidence type="ECO:0000256" key="2">
    <source>
        <dbReference type="ARBA" id="ARBA00022801"/>
    </source>
</evidence>
<keyword evidence="2 4" id="KW-0378">Hydrolase</keyword>
<sequence length="126" mass="13620">MHSDGIQISNLTFLNSPSWHIHPVYSSNIVIQGLTILAPVTVPITDGINPDSCTNTRIEDCYIVSGDDCIAVKSGWDQYGINYGMPTKQLLIRRLTCITPDSAVIALGSEMSGGIEDVRAEDIVAI</sequence>
<keyword evidence="6" id="KW-1185">Reference proteome</keyword>
<dbReference type="GO" id="GO:0005975">
    <property type="term" value="P:carbohydrate metabolic process"/>
    <property type="evidence" value="ECO:0007669"/>
    <property type="project" value="InterPro"/>
</dbReference>
<accession>A0A078JWS2</accession>
<dbReference type="SUPFAM" id="SSF51126">
    <property type="entry name" value="Pectin lyase-like"/>
    <property type="match status" value="1"/>
</dbReference>
<dbReference type="InterPro" id="IPR011050">
    <property type="entry name" value="Pectin_lyase_fold/virulence"/>
</dbReference>
<dbReference type="AlphaFoldDB" id="A0A078JWS2"/>
<protein>
    <submittedName>
        <fullName evidence="5">BnaC01g41480D protein</fullName>
    </submittedName>
</protein>
<dbReference type="Gramene" id="CDY69951">
    <property type="protein sequence ID" value="CDY69951"/>
    <property type="gene ID" value="GSBRNA2T00093683001"/>
</dbReference>